<gene>
    <name evidence="1" type="ORF">GCM10022214_61030</name>
</gene>
<dbReference type="EMBL" id="BAAAZG010000047">
    <property type="protein sequence ID" value="GAA4091618.1"/>
    <property type="molecule type" value="Genomic_DNA"/>
</dbReference>
<dbReference type="Proteomes" id="UP001500683">
    <property type="component" value="Unassembled WGS sequence"/>
</dbReference>
<organism evidence="1 2">
    <name type="scientific">Actinomadura miaoliensis</name>
    <dbReference type="NCBI Taxonomy" id="430685"/>
    <lineage>
        <taxon>Bacteria</taxon>
        <taxon>Bacillati</taxon>
        <taxon>Actinomycetota</taxon>
        <taxon>Actinomycetes</taxon>
        <taxon>Streptosporangiales</taxon>
        <taxon>Thermomonosporaceae</taxon>
        <taxon>Actinomadura</taxon>
    </lineage>
</organism>
<dbReference type="RefSeq" id="WP_344954508.1">
    <property type="nucleotide sequence ID" value="NZ_BAAAZG010000047.1"/>
</dbReference>
<reference evidence="2" key="1">
    <citation type="journal article" date="2019" name="Int. J. Syst. Evol. Microbiol.">
        <title>The Global Catalogue of Microorganisms (GCM) 10K type strain sequencing project: providing services to taxonomists for standard genome sequencing and annotation.</title>
        <authorList>
            <consortium name="The Broad Institute Genomics Platform"/>
            <consortium name="The Broad Institute Genome Sequencing Center for Infectious Disease"/>
            <person name="Wu L."/>
            <person name="Ma J."/>
        </authorList>
    </citation>
    <scope>NUCLEOTIDE SEQUENCE [LARGE SCALE GENOMIC DNA]</scope>
    <source>
        <strain evidence="2">JCM 16702</strain>
    </source>
</reference>
<protein>
    <submittedName>
        <fullName evidence="1">Uncharacterized protein</fullName>
    </submittedName>
</protein>
<evidence type="ECO:0000313" key="1">
    <source>
        <dbReference type="EMBL" id="GAA4091618.1"/>
    </source>
</evidence>
<name>A0ABP7WLI8_9ACTN</name>
<evidence type="ECO:0000313" key="2">
    <source>
        <dbReference type="Proteomes" id="UP001500683"/>
    </source>
</evidence>
<accession>A0ABP7WLI8</accession>
<comment type="caution">
    <text evidence="1">The sequence shown here is derived from an EMBL/GenBank/DDBJ whole genome shotgun (WGS) entry which is preliminary data.</text>
</comment>
<keyword evidence="2" id="KW-1185">Reference proteome</keyword>
<sequence>MIEKWLRAGAVLLSGDRPRGPEGAIHNSDWHGPESGMLVAMRPGLPLWSRLHVDFRRQASDLCRRAVR</sequence>
<proteinExistence type="predicted"/>